<evidence type="ECO:0000313" key="2">
    <source>
        <dbReference type="Proteomes" id="UP000664521"/>
    </source>
</evidence>
<evidence type="ECO:0000313" key="1">
    <source>
        <dbReference type="EMBL" id="CAF9919215.1"/>
    </source>
</evidence>
<comment type="caution">
    <text evidence="1">The sequence shown here is derived from an EMBL/GenBank/DDBJ whole genome shotgun (WGS) entry which is preliminary data.</text>
</comment>
<organism evidence="1 2">
    <name type="scientific">Heterodermia speciosa</name>
    <dbReference type="NCBI Taxonomy" id="116794"/>
    <lineage>
        <taxon>Eukaryota</taxon>
        <taxon>Fungi</taxon>
        <taxon>Dikarya</taxon>
        <taxon>Ascomycota</taxon>
        <taxon>Pezizomycotina</taxon>
        <taxon>Lecanoromycetes</taxon>
        <taxon>OSLEUM clade</taxon>
        <taxon>Lecanoromycetidae</taxon>
        <taxon>Caliciales</taxon>
        <taxon>Physciaceae</taxon>
        <taxon>Heterodermia</taxon>
    </lineage>
</organism>
<proteinExistence type="predicted"/>
<protein>
    <submittedName>
        <fullName evidence="1">Uncharacterized protein</fullName>
    </submittedName>
</protein>
<dbReference type="Proteomes" id="UP000664521">
    <property type="component" value="Unassembled WGS sequence"/>
</dbReference>
<dbReference type="AlphaFoldDB" id="A0A8H3F8X2"/>
<name>A0A8H3F8X2_9LECA</name>
<keyword evidence="2" id="KW-1185">Reference proteome</keyword>
<gene>
    <name evidence="1" type="ORF">HETSPECPRED_003976</name>
</gene>
<dbReference type="EMBL" id="CAJPDS010000023">
    <property type="protein sequence ID" value="CAF9919215.1"/>
    <property type="molecule type" value="Genomic_DNA"/>
</dbReference>
<accession>A0A8H3F8X2</accession>
<reference evidence="1" key="1">
    <citation type="submission" date="2021-03" db="EMBL/GenBank/DDBJ databases">
        <authorList>
            <person name="Tagirdzhanova G."/>
        </authorList>
    </citation>
    <scope>NUCLEOTIDE SEQUENCE</scope>
</reference>
<sequence length="150" mass="16444">MSLSQQISAGGLSCDSTFFPTLPAFTSRPQTLGLEHSKFAKFFLVQFSSPISPNLPQFSPISSNNLEYGSPCSDYYYPYFSPPTSSNSYHYSPAASPFTPAISVSYKMRPAPVALGMPNYVAFECEAVHTKDAVQETRFGKIHYSSIGLI</sequence>